<dbReference type="AlphaFoldDB" id="A0A5C6M6Z2"/>
<sequence>MKTRKTTSVWIRRHTDLRRLGGVRSGYSLITVLINMTILSSLLGTCGVCLHTLFRLDHKERVTSQMLVSLRRMEQQLREDCGRGTISSDGGQWRIHGAVDDEVIVWSESRGLVQREFFAGGEPKQRERFVFPAGTRVEFSDPGEGSAVVRVREGSVFVRYPEAGDGGAVRNKPESVALPSAPAGMAKAGEIEIQLQHAVEANGDSA</sequence>
<organism evidence="2 3">
    <name type="scientific">Planctomyces bekefii</name>
    <dbReference type="NCBI Taxonomy" id="1653850"/>
    <lineage>
        <taxon>Bacteria</taxon>
        <taxon>Pseudomonadati</taxon>
        <taxon>Planctomycetota</taxon>
        <taxon>Planctomycetia</taxon>
        <taxon>Planctomycetales</taxon>
        <taxon>Planctomycetaceae</taxon>
        <taxon>Planctomyces</taxon>
    </lineage>
</organism>
<evidence type="ECO:0000313" key="2">
    <source>
        <dbReference type="EMBL" id="TWW09933.1"/>
    </source>
</evidence>
<feature type="transmembrane region" description="Helical" evidence="1">
    <location>
        <begin position="27"/>
        <end position="54"/>
    </location>
</feature>
<keyword evidence="1" id="KW-0472">Membrane</keyword>
<keyword evidence="3" id="KW-1185">Reference proteome</keyword>
<reference evidence="2 3" key="2">
    <citation type="submission" date="2019-08" db="EMBL/GenBank/DDBJ databases">
        <authorList>
            <person name="Henke P."/>
        </authorList>
    </citation>
    <scope>NUCLEOTIDE SEQUENCE [LARGE SCALE GENOMIC DNA]</scope>
    <source>
        <strain evidence="2">Phe10_nw2017</strain>
    </source>
</reference>
<evidence type="ECO:0000313" key="3">
    <source>
        <dbReference type="Proteomes" id="UP000321083"/>
    </source>
</evidence>
<name>A0A5C6M6Z2_9PLAN</name>
<proteinExistence type="predicted"/>
<keyword evidence="1" id="KW-1133">Transmembrane helix</keyword>
<accession>A0A5C6M6Z2</accession>
<keyword evidence="1" id="KW-0812">Transmembrane</keyword>
<dbReference type="Proteomes" id="UP000321083">
    <property type="component" value="Unassembled WGS sequence"/>
</dbReference>
<gene>
    <name evidence="2" type="ORF">E3A20_09400</name>
</gene>
<reference evidence="2 3" key="1">
    <citation type="submission" date="2019-08" db="EMBL/GenBank/DDBJ databases">
        <title>100 year-old enigma solved: identification of Planctomyces bekefii, the type genus and species of the phylum Planctomycetes.</title>
        <authorList>
            <person name="Svetlana D.N."/>
            <person name="Overmann J."/>
        </authorList>
    </citation>
    <scope>NUCLEOTIDE SEQUENCE [LARGE SCALE GENOMIC DNA]</scope>
    <source>
        <strain evidence="2">Phe10_nw2017</strain>
    </source>
</reference>
<dbReference type="EMBL" id="SRHE01000145">
    <property type="protein sequence ID" value="TWW09933.1"/>
    <property type="molecule type" value="Genomic_DNA"/>
</dbReference>
<comment type="caution">
    <text evidence="2">The sequence shown here is derived from an EMBL/GenBank/DDBJ whole genome shotgun (WGS) entry which is preliminary data.</text>
</comment>
<protein>
    <submittedName>
        <fullName evidence="2">Uncharacterized protein</fullName>
    </submittedName>
</protein>
<evidence type="ECO:0000256" key="1">
    <source>
        <dbReference type="SAM" id="Phobius"/>
    </source>
</evidence>